<organism evidence="3 4">
    <name type="scientific">Pelobacter propionicus (strain DSM 2379 / NBRC 103807 / OttBd1)</name>
    <dbReference type="NCBI Taxonomy" id="338966"/>
    <lineage>
        <taxon>Bacteria</taxon>
        <taxon>Pseudomonadati</taxon>
        <taxon>Thermodesulfobacteriota</taxon>
        <taxon>Desulfuromonadia</taxon>
        <taxon>Desulfuromonadales</taxon>
        <taxon>Desulfuromonadaceae</taxon>
        <taxon>Pelobacter</taxon>
    </lineage>
</organism>
<dbReference type="AlphaFoldDB" id="A1AL93"/>
<feature type="chain" id="PRO_5002631856" description="Exosortase system-associated protein, TIGR04073 family" evidence="2">
    <location>
        <begin position="25"/>
        <end position="143"/>
    </location>
</feature>
<keyword evidence="4" id="KW-1185">Reference proteome</keyword>
<dbReference type="InterPro" id="IPR023824">
    <property type="entry name" value="CHP04073_exosortase-affil"/>
</dbReference>
<dbReference type="HOGENOM" id="CLU_147355_0_0_7"/>
<evidence type="ECO:0000256" key="1">
    <source>
        <dbReference type="SAM" id="MobiDB-lite"/>
    </source>
</evidence>
<keyword evidence="2" id="KW-0732">Signal</keyword>
<gene>
    <name evidence="3" type="ordered locus">Ppro_0482</name>
</gene>
<evidence type="ECO:0000256" key="2">
    <source>
        <dbReference type="SAM" id="SignalP"/>
    </source>
</evidence>
<dbReference type="Proteomes" id="UP000006732">
    <property type="component" value="Chromosome"/>
</dbReference>
<sequence>MKRRQLYCTLVVAFLLALPLSALAEQEIEQRDELIAEKMAVKLTRGLTNAVTCIVEIPKQTILSVRDMGAAGYVVGPLKGIGMTVFRATMGAAEAAFFLIPQPGYYDSMIDPAYVWEGWEPRGDTSPMLEGENPQPQPEAAQQ</sequence>
<proteinExistence type="predicted"/>
<dbReference type="RefSeq" id="WP_011734427.1">
    <property type="nucleotide sequence ID" value="NC_008609.1"/>
</dbReference>
<feature type="region of interest" description="Disordered" evidence="1">
    <location>
        <begin position="121"/>
        <end position="143"/>
    </location>
</feature>
<protein>
    <recommendedName>
        <fullName evidence="5">Exosortase system-associated protein, TIGR04073 family</fullName>
    </recommendedName>
</protein>
<dbReference type="EMBL" id="CP000482">
    <property type="protein sequence ID" value="ABK98113.1"/>
    <property type="molecule type" value="Genomic_DNA"/>
</dbReference>
<dbReference type="NCBIfam" id="TIGR04073">
    <property type="entry name" value="exo_TIGR04073"/>
    <property type="match status" value="1"/>
</dbReference>
<reference evidence="3 4" key="1">
    <citation type="submission" date="2006-10" db="EMBL/GenBank/DDBJ databases">
        <title>Complete sequence of chromosome of Pelobacter propionicus DSM 2379.</title>
        <authorList>
            <consortium name="US DOE Joint Genome Institute"/>
            <person name="Copeland A."/>
            <person name="Lucas S."/>
            <person name="Lapidus A."/>
            <person name="Barry K."/>
            <person name="Detter J.C."/>
            <person name="Glavina del Rio T."/>
            <person name="Hammon N."/>
            <person name="Israni S."/>
            <person name="Dalin E."/>
            <person name="Tice H."/>
            <person name="Pitluck S."/>
            <person name="Saunders E."/>
            <person name="Brettin T."/>
            <person name="Bruce D."/>
            <person name="Han C."/>
            <person name="Tapia R."/>
            <person name="Schmutz J."/>
            <person name="Larimer F."/>
            <person name="Land M."/>
            <person name="Hauser L."/>
            <person name="Kyrpides N."/>
            <person name="Kim E."/>
            <person name="Lovley D."/>
            <person name="Richardson P."/>
        </authorList>
    </citation>
    <scope>NUCLEOTIDE SEQUENCE [LARGE SCALE GENOMIC DNA]</scope>
    <source>
        <strain evidence="4">DSM 2379 / NBRC 103807 / OttBd1</strain>
    </source>
</reference>
<dbReference type="eggNOG" id="ENOG50334XP">
    <property type="taxonomic scope" value="Bacteria"/>
</dbReference>
<name>A1AL93_PELPD</name>
<evidence type="ECO:0000313" key="4">
    <source>
        <dbReference type="Proteomes" id="UP000006732"/>
    </source>
</evidence>
<evidence type="ECO:0008006" key="5">
    <source>
        <dbReference type="Google" id="ProtNLM"/>
    </source>
</evidence>
<accession>A1AL93</accession>
<dbReference type="KEGG" id="ppd:Ppro_0482"/>
<feature type="signal peptide" evidence="2">
    <location>
        <begin position="1"/>
        <end position="24"/>
    </location>
</feature>
<evidence type="ECO:0000313" key="3">
    <source>
        <dbReference type="EMBL" id="ABK98113.1"/>
    </source>
</evidence>